<accession>A0AAD7L9X6</accession>
<name>A0AAD7L9X6_QUISA</name>
<sequence>MFVAPQRKRTSFGQINRVMEQKQSMMMKDEDGDVGVPIHSQVIKIKQEIEKIKHPSLKQSEMRRVLLRDINRQPSRSLSPLGLPEKRAISVGN</sequence>
<protein>
    <submittedName>
        <fullName evidence="2">mRNA,: RTFL01-09-C22</fullName>
    </submittedName>
</protein>
<dbReference type="Proteomes" id="UP001163823">
    <property type="component" value="Chromosome 10"/>
</dbReference>
<evidence type="ECO:0000256" key="1">
    <source>
        <dbReference type="SAM" id="MobiDB-lite"/>
    </source>
</evidence>
<feature type="region of interest" description="Disordered" evidence="1">
    <location>
        <begin position="73"/>
        <end position="93"/>
    </location>
</feature>
<dbReference type="EMBL" id="JARAOO010000010">
    <property type="protein sequence ID" value="KAJ7954320.1"/>
    <property type="molecule type" value="Genomic_DNA"/>
</dbReference>
<reference evidence="2" key="1">
    <citation type="journal article" date="2023" name="Science">
        <title>Elucidation of the pathway for biosynthesis of saponin adjuvants from the soapbark tree.</title>
        <authorList>
            <person name="Reed J."/>
            <person name="Orme A."/>
            <person name="El-Demerdash A."/>
            <person name="Owen C."/>
            <person name="Martin L.B.B."/>
            <person name="Misra R.C."/>
            <person name="Kikuchi S."/>
            <person name="Rejzek M."/>
            <person name="Martin A.C."/>
            <person name="Harkess A."/>
            <person name="Leebens-Mack J."/>
            <person name="Louveau T."/>
            <person name="Stephenson M.J."/>
            <person name="Osbourn A."/>
        </authorList>
    </citation>
    <scope>NUCLEOTIDE SEQUENCE</scope>
    <source>
        <strain evidence="2">S10</strain>
    </source>
</reference>
<evidence type="ECO:0000313" key="2">
    <source>
        <dbReference type="EMBL" id="KAJ7954320.1"/>
    </source>
</evidence>
<feature type="compositionally biased region" description="Basic and acidic residues" evidence="1">
    <location>
        <begin position="84"/>
        <end position="93"/>
    </location>
</feature>
<evidence type="ECO:0000313" key="3">
    <source>
        <dbReference type="Proteomes" id="UP001163823"/>
    </source>
</evidence>
<dbReference type="KEGG" id="qsa:O6P43_025912"/>
<dbReference type="AlphaFoldDB" id="A0AAD7L9X6"/>
<comment type="caution">
    <text evidence="2">The sequence shown here is derived from an EMBL/GenBank/DDBJ whole genome shotgun (WGS) entry which is preliminary data.</text>
</comment>
<proteinExistence type="predicted"/>
<gene>
    <name evidence="2" type="ORF">O6P43_025912</name>
</gene>
<dbReference type="PANTHER" id="PTHR34780">
    <property type="entry name" value="OS08G0427800 PROTEIN"/>
    <property type="match status" value="1"/>
</dbReference>
<organism evidence="2 3">
    <name type="scientific">Quillaja saponaria</name>
    <name type="common">Soap bark tree</name>
    <dbReference type="NCBI Taxonomy" id="32244"/>
    <lineage>
        <taxon>Eukaryota</taxon>
        <taxon>Viridiplantae</taxon>
        <taxon>Streptophyta</taxon>
        <taxon>Embryophyta</taxon>
        <taxon>Tracheophyta</taxon>
        <taxon>Spermatophyta</taxon>
        <taxon>Magnoliopsida</taxon>
        <taxon>eudicotyledons</taxon>
        <taxon>Gunneridae</taxon>
        <taxon>Pentapetalae</taxon>
        <taxon>rosids</taxon>
        <taxon>fabids</taxon>
        <taxon>Fabales</taxon>
        <taxon>Quillajaceae</taxon>
        <taxon>Quillaja</taxon>
    </lineage>
</organism>
<keyword evidence="3" id="KW-1185">Reference proteome</keyword>
<dbReference type="PANTHER" id="PTHR34780:SF2">
    <property type="entry name" value="GENOME ASSEMBLY, CHROMOSOME: A02"/>
    <property type="match status" value="1"/>
</dbReference>